<keyword evidence="2" id="KW-1185">Reference proteome</keyword>
<sequence length="692" mass="79919">MEAAIGIIGLSLQLIDSAVKVKRVIGTYRSASSEINRLALKVERVEAICGAIKRNFEKDDSNLHCSDLIETWGICVLQSIKSTLEELHAIVAKLERRASKPRALHTVGFFFLEKKDEMARLSACLDEDLNDLQHMMTAELLSRFGVVEQLLLPHQAHSPKPQKQRVPGVNVTSTALSMPGISEATEKDQTETTRRIGFFGELKTTKVTRKSRLRDLHDLANVQESKTYSFGIRGISTRIELRWALDTMTPISYSLSLQHSIAREINPQLLMKVTNTIGRGDLRGLQTMFSNREIIPTSFVASMTLFEYAAAHYQPTICHFLARQNFRQCLGEEPWGEVISYGSSMSGTAAEKQSRLFKLDDMFMAMGLSPITRMRWLNNFLIYSDEFFPCYYRIRSSMVDDYDREAFRNWSWSAAVACFCRNTEKLTCWLSNDISFTTWADIFGTLINEGIDVHMECQDGGIPNIKDYPASLSAYGRILRYSDCHWSVDAALSRWIRILQLSGIDVAKYLEWETTHCEKHWKNLGYYHRYQGGSWSKVLGRKTICGFDVPMWRRQVDADSLASEVLQEFKNFGAFGDYPPIRTYNYWDDEHLKNTSRQHILWKTETTRYGADANWPFVLSTPRDRSYDDLRKWDFFDDIPTYSSNAIWSFHYAKELFQKRFEKRLLKKLCKSGYVKKQKRLKIPGAWEDSQW</sequence>
<evidence type="ECO:0008006" key="3">
    <source>
        <dbReference type="Google" id="ProtNLM"/>
    </source>
</evidence>
<organism evidence="1 2">
    <name type="scientific">Colletotrichum gloeosporioides</name>
    <name type="common">Anthracnose fungus</name>
    <name type="synonym">Glomerella cingulata</name>
    <dbReference type="NCBI Taxonomy" id="474922"/>
    <lineage>
        <taxon>Eukaryota</taxon>
        <taxon>Fungi</taxon>
        <taxon>Dikarya</taxon>
        <taxon>Ascomycota</taxon>
        <taxon>Pezizomycotina</taxon>
        <taxon>Sordariomycetes</taxon>
        <taxon>Hypocreomycetidae</taxon>
        <taxon>Glomerellales</taxon>
        <taxon>Glomerellaceae</taxon>
        <taxon>Colletotrichum</taxon>
        <taxon>Colletotrichum gloeosporioides species complex</taxon>
    </lineage>
</organism>
<dbReference type="EMBL" id="WVTB01000036">
    <property type="protein sequence ID" value="KAF3806183.1"/>
    <property type="molecule type" value="Genomic_DNA"/>
</dbReference>
<reference evidence="1" key="1">
    <citation type="journal article" date="2020" name="Phytopathology">
        <title>Genome sequence and comparative analysis of Colletotrichum gloeosporioides isolated from Liriodendron leaves.</title>
        <authorList>
            <person name="Fu F.F."/>
            <person name="Hao Z."/>
            <person name="Wang P."/>
            <person name="Lu Y."/>
            <person name="Xue L.J."/>
            <person name="Wei G."/>
            <person name="Tian Y."/>
            <person name="Baishi H."/>
            <person name="Xu H."/>
            <person name="Shi J."/>
            <person name="Cheng T."/>
            <person name="Wang G."/>
            <person name="Yi Y."/>
            <person name="Chen J."/>
        </authorList>
    </citation>
    <scope>NUCLEOTIDE SEQUENCE</scope>
    <source>
        <strain evidence="1">Lc1</strain>
    </source>
</reference>
<dbReference type="AlphaFoldDB" id="A0A8H4CLJ8"/>
<evidence type="ECO:0000313" key="2">
    <source>
        <dbReference type="Proteomes" id="UP000613401"/>
    </source>
</evidence>
<proteinExistence type="predicted"/>
<evidence type="ECO:0000313" key="1">
    <source>
        <dbReference type="EMBL" id="KAF3806183.1"/>
    </source>
</evidence>
<reference evidence="1" key="2">
    <citation type="submission" date="2020-03" db="EMBL/GenBank/DDBJ databases">
        <authorList>
            <person name="Fu F.-F."/>
            <person name="Chen J."/>
        </authorList>
    </citation>
    <scope>NUCLEOTIDE SEQUENCE</scope>
    <source>
        <strain evidence="1">Lc1</strain>
    </source>
</reference>
<dbReference type="GeneID" id="69013093"/>
<dbReference type="RefSeq" id="XP_045265342.1">
    <property type="nucleotide sequence ID" value="XM_045405959.1"/>
</dbReference>
<protein>
    <recommendedName>
        <fullName evidence="3">Fungal N-terminal domain-containing protein</fullName>
    </recommendedName>
</protein>
<comment type="caution">
    <text evidence="1">The sequence shown here is derived from an EMBL/GenBank/DDBJ whole genome shotgun (WGS) entry which is preliminary data.</text>
</comment>
<gene>
    <name evidence="1" type="ORF">GCG54_00005944</name>
</gene>
<accession>A0A8H4CLJ8</accession>
<dbReference type="Proteomes" id="UP000613401">
    <property type="component" value="Unassembled WGS sequence"/>
</dbReference>
<name>A0A8H4CLJ8_COLGL</name>